<dbReference type="Pfam" id="PF00135">
    <property type="entry name" value="COesterase"/>
    <property type="match status" value="1"/>
</dbReference>
<evidence type="ECO:0000313" key="3">
    <source>
        <dbReference type="EMBL" id="KAG2231673.1"/>
    </source>
</evidence>
<evidence type="ECO:0000313" key="4">
    <source>
        <dbReference type="Proteomes" id="UP000613177"/>
    </source>
</evidence>
<name>A0A8H7SPB1_9FUNG</name>
<protein>
    <recommendedName>
        <fullName evidence="2">Carboxylesterase type B domain-containing protein</fullName>
    </recommendedName>
</protein>
<dbReference type="Gene3D" id="3.40.50.1820">
    <property type="entry name" value="alpha/beta hydrolase"/>
    <property type="match status" value="1"/>
</dbReference>
<accession>A0A8H7SPB1</accession>
<feature type="domain" description="Carboxylesterase type B" evidence="2">
    <location>
        <begin position="33"/>
        <end position="542"/>
    </location>
</feature>
<proteinExistence type="predicted"/>
<comment type="caution">
    <text evidence="3">The sequence shown here is derived from an EMBL/GenBank/DDBJ whole genome shotgun (WGS) entry which is preliminary data.</text>
</comment>
<dbReference type="SUPFAM" id="SSF53474">
    <property type="entry name" value="alpha/beta-Hydrolases"/>
    <property type="match status" value="1"/>
</dbReference>
<dbReference type="PROSITE" id="PS00941">
    <property type="entry name" value="CARBOXYLESTERASE_B_2"/>
    <property type="match status" value="1"/>
</dbReference>
<dbReference type="InterPro" id="IPR029058">
    <property type="entry name" value="AB_hydrolase_fold"/>
</dbReference>
<keyword evidence="4" id="KW-1185">Reference proteome</keyword>
<evidence type="ECO:0000256" key="1">
    <source>
        <dbReference type="SAM" id="MobiDB-lite"/>
    </source>
</evidence>
<dbReference type="Proteomes" id="UP000613177">
    <property type="component" value="Unassembled WGS sequence"/>
</dbReference>
<dbReference type="AlphaFoldDB" id="A0A8H7SPB1"/>
<dbReference type="EMBL" id="JAEPRE010000140">
    <property type="protein sequence ID" value="KAG2231673.1"/>
    <property type="molecule type" value="Genomic_DNA"/>
</dbReference>
<dbReference type="InterPro" id="IPR019819">
    <property type="entry name" value="Carboxylesterase_B_CS"/>
</dbReference>
<dbReference type="InterPro" id="IPR050309">
    <property type="entry name" value="Type-B_Carboxylest/Lipase"/>
</dbReference>
<dbReference type="InterPro" id="IPR002018">
    <property type="entry name" value="CarbesteraseB"/>
</dbReference>
<reference evidence="3" key="1">
    <citation type="submission" date="2021-01" db="EMBL/GenBank/DDBJ databases">
        <title>Metabolic potential, ecology and presence of endohyphal bacteria is reflected in genomic diversity of Mucoromycotina.</title>
        <authorList>
            <person name="Muszewska A."/>
            <person name="Okrasinska A."/>
            <person name="Steczkiewicz K."/>
            <person name="Drgas O."/>
            <person name="Orlowska M."/>
            <person name="Perlinska-Lenart U."/>
            <person name="Aleksandrzak-Piekarczyk T."/>
            <person name="Szatraj K."/>
            <person name="Zielenkiewicz U."/>
            <person name="Pilsyk S."/>
            <person name="Malc E."/>
            <person name="Mieczkowski P."/>
            <person name="Kruszewska J.S."/>
            <person name="Biernat P."/>
            <person name="Pawlowska J."/>
        </authorList>
    </citation>
    <scope>NUCLEOTIDE SEQUENCE</scope>
    <source>
        <strain evidence="3">WA0000018081</strain>
    </source>
</reference>
<gene>
    <name evidence="3" type="ORF">INT48_005156</name>
</gene>
<feature type="region of interest" description="Disordered" evidence="1">
    <location>
        <begin position="561"/>
        <end position="587"/>
    </location>
</feature>
<dbReference type="PANTHER" id="PTHR11559">
    <property type="entry name" value="CARBOXYLESTERASE"/>
    <property type="match status" value="1"/>
</dbReference>
<organism evidence="3 4">
    <name type="scientific">Thamnidium elegans</name>
    <dbReference type="NCBI Taxonomy" id="101142"/>
    <lineage>
        <taxon>Eukaryota</taxon>
        <taxon>Fungi</taxon>
        <taxon>Fungi incertae sedis</taxon>
        <taxon>Mucoromycota</taxon>
        <taxon>Mucoromycotina</taxon>
        <taxon>Mucoromycetes</taxon>
        <taxon>Mucorales</taxon>
        <taxon>Mucorineae</taxon>
        <taxon>Mucoraceae</taxon>
        <taxon>Thamnidium</taxon>
    </lineage>
</organism>
<evidence type="ECO:0000259" key="2">
    <source>
        <dbReference type="Pfam" id="PF00135"/>
    </source>
</evidence>
<sequence length="587" mass="66621">MIGSEEFLQEEEQYPFEEQQQYEEEQVDAPLTEFVQTTSGKIQGFKDEGNAVEVYLGIPYALPPIGELRFKPTVPIHTPNEERLCIEHAAAAPQTQMPFDTLMCVQIDNQAEDCLYLNIWTPDTIKGTNRPVIVWFHPGACMSGSSSQPFWDGTNLARNDAIIVSFNYRLGALGWTAMDHISSDLKGSANLGILDQITALKWVQDNISEFGGDPNNVTAFGSSAGATCIMSVILSPNTSGLFNKVILQSPPMFHISPQDWSEMKGDILTRSLGLDKSNLLEELQSVPVETFLDSQTFMTTWPNFLEGLAPIGPSADGTVLPTTLIEHFFHDPLPKGYENLEIVIGYTRDEFNFFFPFLPNFQEMDDSMFVRTYFTHIFGMKNSRRAYEIYKEEIVPPQSPPSEVTRYMCSDVMSRIATMLTAENLASNGHKVWLYEWDYESNDVQNVIKAAHMVDSVFSWDNLIYWTDNPFLGPGDDYERDRIAKQISLSIINFAKNGDPNHDGIPEWPLYITNDVRERNALIFDREVRVEHNIYETGLQLWKTVLKDYVRTPMFPVNPKVNIKKGNLTSPPPEDLSQNKKRKIGQE</sequence>